<reference evidence="1 2" key="1">
    <citation type="submission" date="2012-02" db="EMBL/GenBank/DDBJ databases">
        <title>The Genome Sequence of Bacteroides nordii CL02T12C05.</title>
        <authorList>
            <consortium name="The Broad Institute Genome Sequencing Platform"/>
            <person name="Earl A."/>
            <person name="Ward D."/>
            <person name="Feldgarden M."/>
            <person name="Gevers D."/>
            <person name="Zitomersky N.L."/>
            <person name="Coyne M.J."/>
            <person name="Comstock L.E."/>
            <person name="Young S.K."/>
            <person name="Zeng Q."/>
            <person name="Gargeya S."/>
            <person name="Fitzgerald M."/>
            <person name="Haas B."/>
            <person name="Abouelleil A."/>
            <person name="Alvarado L."/>
            <person name="Arachchi H.M."/>
            <person name="Berlin A."/>
            <person name="Chapman S.B."/>
            <person name="Gearin G."/>
            <person name="Goldberg J."/>
            <person name="Griggs A."/>
            <person name="Gujja S."/>
            <person name="Hansen M."/>
            <person name="Heiman D."/>
            <person name="Howarth C."/>
            <person name="Larimer J."/>
            <person name="Lui A."/>
            <person name="MacDonald P.J.P."/>
            <person name="McCowen C."/>
            <person name="Montmayeur A."/>
            <person name="Murphy C."/>
            <person name="Neiman D."/>
            <person name="Pearson M."/>
            <person name="Priest M."/>
            <person name="Roberts A."/>
            <person name="Saif S."/>
            <person name="Shea T."/>
            <person name="Sisk P."/>
            <person name="Stolte C."/>
            <person name="Sykes S."/>
            <person name="Wortman J."/>
            <person name="Nusbaum C."/>
            <person name="Birren B."/>
        </authorList>
    </citation>
    <scope>NUCLEOTIDE SEQUENCE [LARGE SCALE GENOMIC DNA]</scope>
    <source>
        <strain evidence="1 2">CL02T12C05</strain>
    </source>
</reference>
<dbReference type="HOGENOM" id="CLU_2840711_0_0_10"/>
<gene>
    <name evidence="1" type="ORF">HMPREF1068_00935</name>
</gene>
<dbReference type="AlphaFoldDB" id="I8XS95"/>
<accession>I8XS95</accession>
<dbReference type="EMBL" id="AGXS01000011">
    <property type="protein sequence ID" value="EIY53765.1"/>
    <property type="molecule type" value="Genomic_DNA"/>
</dbReference>
<organism evidence="1 2">
    <name type="scientific">Bacteroides nordii CL02T12C05</name>
    <dbReference type="NCBI Taxonomy" id="997884"/>
    <lineage>
        <taxon>Bacteria</taxon>
        <taxon>Pseudomonadati</taxon>
        <taxon>Bacteroidota</taxon>
        <taxon>Bacteroidia</taxon>
        <taxon>Bacteroidales</taxon>
        <taxon>Bacteroidaceae</taxon>
        <taxon>Bacteroides</taxon>
    </lineage>
</organism>
<evidence type="ECO:0000313" key="1">
    <source>
        <dbReference type="EMBL" id="EIY53765.1"/>
    </source>
</evidence>
<protein>
    <submittedName>
        <fullName evidence="1">Uncharacterized protein</fullName>
    </submittedName>
</protein>
<comment type="caution">
    <text evidence="1">The sequence shown here is derived from an EMBL/GenBank/DDBJ whole genome shotgun (WGS) entry which is preliminary data.</text>
</comment>
<proteinExistence type="predicted"/>
<name>I8XS95_9BACE</name>
<dbReference type="Proteomes" id="UP000003089">
    <property type="component" value="Unassembled WGS sequence"/>
</dbReference>
<keyword evidence="2" id="KW-1185">Reference proteome</keyword>
<sequence length="65" mass="7226">MPEKYLSETQGKPSIKLYCFTLDTPPESRALLGSGEEGARLRGGIPSAPRRKLLDSEEKIALFIY</sequence>
<dbReference type="STRING" id="997884.HMPREF1068_00935"/>
<evidence type="ECO:0000313" key="2">
    <source>
        <dbReference type="Proteomes" id="UP000003089"/>
    </source>
</evidence>